<name>A0ABN2TE01_9ACTN</name>
<dbReference type="InterPro" id="IPR011659">
    <property type="entry name" value="WD40"/>
</dbReference>
<dbReference type="SUPFAM" id="SSF51338">
    <property type="entry name" value="Composite domain of metallo-dependent hydrolases"/>
    <property type="match status" value="1"/>
</dbReference>
<feature type="region of interest" description="Disordered" evidence="2">
    <location>
        <begin position="1046"/>
        <end position="1076"/>
    </location>
</feature>
<evidence type="ECO:0000313" key="4">
    <source>
        <dbReference type="EMBL" id="GAA2005881.1"/>
    </source>
</evidence>
<dbReference type="Proteomes" id="UP001501585">
    <property type="component" value="Unassembled WGS sequence"/>
</dbReference>
<dbReference type="InterPro" id="IPR006311">
    <property type="entry name" value="TAT_signal"/>
</dbReference>
<dbReference type="Gene3D" id="2.120.10.30">
    <property type="entry name" value="TolB, C-terminal domain"/>
    <property type="match status" value="3"/>
</dbReference>
<evidence type="ECO:0000256" key="1">
    <source>
        <dbReference type="ARBA" id="ARBA00009820"/>
    </source>
</evidence>
<keyword evidence="5" id="KW-1185">Reference proteome</keyword>
<feature type="domain" description="Amidohydrolase-related" evidence="3">
    <location>
        <begin position="675"/>
        <end position="1013"/>
    </location>
</feature>
<accession>A0ABN2TE01</accession>
<evidence type="ECO:0000256" key="2">
    <source>
        <dbReference type="SAM" id="MobiDB-lite"/>
    </source>
</evidence>
<dbReference type="PANTHER" id="PTHR36842:SF1">
    <property type="entry name" value="PROTEIN TOLB"/>
    <property type="match status" value="1"/>
</dbReference>
<protein>
    <submittedName>
        <fullName evidence="4">Amidohydrolase family protein</fullName>
    </submittedName>
</protein>
<dbReference type="EMBL" id="BAAAPC010000016">
    <property type="protein sequence ID" value="GAA2005881.1"/>
    <property type="molecule type" value="Genomic_DNA"/>
</dbReference>
<feature type="compositionally biased region" description="Basic and acidic residues" evidence="2">
    <location>
        <begin position="333"/>
        <end position="344"/>
    </location>
</feature>
<dbReference type="InterPro" id="IPR032466">
    <property type="entry name" value="Metal_Hydrolase"/>
</dbReference>
<dbReference type="RefSeq" id="WP_344164060.1">
    <property type="nucleotide sequence ID" value="NZ_BAAAPC010000016.1"/>
</dbReference>
<organism evidence="4 5">
    <name type="scientific">Nocardiopsis rhodophaea</name>
    <dbReference type="NCBI Taxonomy" id="280238"/>
    <lineage>
        <taxon>Bacteria</taxon>
        <taxon>Bacillati</taxon>
        <taxon>Actinomycetota</taxon>
        <taxon>Actinomycetes</taxon>
        <taxon>Streptosporangiales</taxon>
        <taxon>Nocardiopsidaceae</taxon>
        <taxon>Nocardiopsis</taxon>
    </lineage>
</organism>
<dbReference type="InterPro" id="IPR006680">
    <property type="entry name" value="Amidohydro-rel"/>
</dbReference>
<dbReference type="InterPro" id="IPR011059">
    <property type="entry name" value="Metal-dep_hydrolase_composite"/>
</dbReference>
<reference evidence="4 5" key="1">
    <citation type="journal article" date="2019" name="Int. J. Syst. Evol. Microbiol.">
        <title>The Global Catalogue of Microorganisms (GCM) 10K type strain sequencing project: providing services to taxonomists for standard genome sequencing and annotation.</title>
        <authorList>
            <consortium name="The Broad Institute Genomics Platform"/>
            <consortium name="The Broad Institute Genome Sequencing Center for Infectious Disease"/>
            <person name="Wu L."/>
            <person name="Ma J."/>
        </authorList>
    </citation>
    <scope>NUCLEOTIDE SEQUENCE [LARGE SCALE GENOMIC DNA]</scope>
    <source>
        <strain evidence="4 5">JCM 15313</strain>
    </source>
</reference>
<dbReference type="Gene3D" id="3.30.110.90">
    <property type="entry name" value="Amidohydrolase"/>
    <property type="match status" value="1"/>
</dbReference>
<gene>
    <name evidence="4" type="ORF">GCM10009799_36690</name>
</gene>
<evidence type="ECO:0000313" key="5">
    <source>
        <dbReference type="Proteomes" id="UP001501585"/>
    </source>
</evidence>
<dbReference type="SUPFAM" id="SSF51556">
    <property type="entry name" value="Metallo-dependent hydrolases"/>
    <property type="match status" value="1"/>
</dbReference>
<feature type="region of interest" description="Disordered" evidence="2">
    <location>
        <begin position="326"/>
        <end position="350"/>
    </location>
</feature>
<dbReference type="InterPro" id="IPR011042">
    <property type="entry name" value="6-blade_b-propeller_TolB-like"/>
</dbReference>
<dbReference type="Gene3D" id="2.30.40.10">
    <property type="entry name" value="Urease, subunit C, domain 1"/>
    <property type="match status" value="1"/>
</dbReference>
<dbReference type="Gene3D" id="3.40.50.10910">
    <property type="entry name" value="Amidohydrolase"/>
    <property type="match status" value="1"/>
</dbReference>
<dbReference type="PROSITE" id="PS51318">
    <property type="entry name" value="TAT"/>
    <property type="match status" value="1"/>
</dbReference>
<evidence type="ECO:0000259" key="3">
    <source>
        <dbReference type="Pfam" id="PF01979"/>
    </source>
</evidence>
<sequence length="1076" mass="116528">MSRFPSSPLTPDAPAPLPDHVAAASLDRRELFAATGRVALAGGTVWLLGPSVVATPEARARPGGGGPGVTVTEGTNISAAASPDGKWIAFDLYTSIWVAPAGGGPARRLTGPLVDATRPHFAPDSASIVFQAYTDNNFHIHVIDIAGGEPRQLTDGPHDHREPRFSPDGRTIVLASDRGNGYGIWLYDIDSEKLAALTDSDVDEAEPSWSADGERVVYVQGRESVHETTLGGETRELVAAQDDTTVYAPALAGDGETLAYVAAHADSVHLMVDGTKVSGAEDVFLGAVSWLGVDRVLYTADGRVRSRDLSTGEVADIDFRAGVSYRDHRTRGPRRDPDDRDRHPVRGIAGPVLSPDGERVAFRALGALWVMRIGHKPRAVVDDGSFSSDPDWHPDGRSLVYSSDREGTPALWRHNLDDGTDERLTRLDGAQLTPRWAPDGERIAYQDEDGATWVLDLSDGSARQVLPKLFMPGRPTWSADGTTLALAAVRPRSDRFREGTSQILTVDLETGSTRYTEPAPFRSLSTRGDDGPVWSPDGTRMAFVMESVLWVVDVAADGTFRSEARQLTSEVTDAPSWSGDSRTLLYLNNGRLRRIPASGGRPRTVPLRMFWTRSRPSGRTIIRAGALWDGTSEQLRRDVDIVIEDNRIAQIRVRASGGEQETAEDARIVDATGQTVMPGLIDAHVHWHLRGRAWGSRTGPLFLAYGITTTRSPGDPAYQMLETRESLDAGKQLGPRYFATGEAIDGSRIYYNFMRPTLDGEQLDLELERAFALDYDMVKTYVRLPVTMQRAAIAKAHAEDIPLSSHYLYPAVELGMDGMEHTGATNRLGYSHTVSRLGRSYGDATRLFAASGMPLTPTLFSSGALYGEDRSLIDDERTRALFPAWEYEALEDKAKLMASDAPSARRAREMLKGNVAMLREIHRGGGTLIGGTDAPLDNVAISLHQNMRAMVLHGFTPYEALTVTTRTAAEWLGLGDDLGTVEPGRLADLAIVDGDPLTDIADAAAVRWVVRNGEVHSVDDLVASVTERTEPSGRAAPAATAVGAAAATAKRPPLDSVTSPAEWWHGASERTSPHCC</sequence>
<comment type="similarity">
    <text evidence="1">Belongs to the TolB family.</text>
</comment>
<dbReference type="Pfam" id="PF07676">
    <property type="entry name" value="PD40"/>
    <property type="match status" value="5"/>
</dbReference>
<proteinExistence type="inferred from homology"/>
<dbReference type="Gene3D" id="1.20.58.520">
    <property type="entry name" value="Amidohydrolase"/>
    <property type="match status" value="1"/>
</dbReference>
<feature type="compositionally biased region" description="Basic and acidic residues" evidence="2">
    <location>
        <begin position="1067"/>
        <end position="1076"/>
    </location>
</feature>
<comment type="caution">
    <text evidence="4">The sequence shown here is derived from an EMBL/GenBank/DDBJ whole genome shotgun (WGS) entry which is preliminary data.</text>
</comment>
<dbReference type="Pfam" id="PF01979">
    <property type="entry name" value="Amidohydro_1"/>
    <property type="match status" value="1"/>
</dbReference>
<dbReference type="SUPFAM" id="SSF69304">
    <property type="entry name" value="Tricorn protease N-terminal domain"/>
    <property type="match status" value="2"/>
</dbReference>
<dbReference type="PANTHER" id="PTHR36842">
    <property type="entry name" value="PROTEIN TOLB HOMOLOG"/>
    <property type="match status" value="1"/>
</dbReference>